<dbReference type="AlphaFoldDB" id="A0A3P7JRH0"/>
<evidence type="ECO:0000313" key="2">
    <source>
        <dbReference type="Proteomes" id="UP000277928"/>
    </source>
</evidence>
<sequence>IVQWFSELERRAEKSTFNSARYGSMSSELKGRKL</sequence>
<proteinExistence type="predicted"/>
<protein>
    <submittedName>
        <fullName evidence="1">Uncharacterized protein</fullName>
    </submittedName>
</protein>
<keyword evidence="2" id="KW-1185">Reference proteome</keyword>
<dbReference type="Proteomes" id="UP000277928">
    <property type="component" value="Unassembled WGS sequence"/>
</dbReference>
<feature type="non-terminal residue" evidence="1">
    <location>
        <position position="1"/>
    </location>
</feature>
<gene>
    <name evidence="1" type="ORF">NLS_LOCUS10238</name>
</gene>
<organism evidence="1 2">
    <name type="scientific">Litomosoides sigmodontis</name>
    <name type="common">Filarial nematode worm</name>
    <dbReference type="NCBI Taxonomy" id="42156"/>
    <lineage>
        <taxon>Eukaryota</taxon>
        <taxon>Metazoa</taxon>
        <taxon>Ecdysozoa</taxon>
        <taxon>Nematoda</taxon>
        <taxon>Chromadorea</taxon>
        <taxon>Rhabditida</taxon>
        <taxon>Spirurina</taxon>
        <taxon>Spiruromorpha</taxon>
        <taxon>Filarioidea</taxon>
        <taxon>Onchocercidae</taxon>
        <taxon>Litomosoides</taxon>
    </lineage>
</organism>
<evidence type="ECO:0000313" key="1">
    <source>
        <dbReference type="EMBL" id="VDM93763.1"/>
    </source>
</evidence>
<reference evidence="1 2" key="1">
    <citation type="submission" date="2018-08" db="EMBL/GenBank/DDBJ databases">
        <authorList>
            <person name="Laetsch R D."/>
            <person name="Stevens L."/>
            <person name="Kumar S."/>
            <person name="Blaxter L. M."/>
        </authorList>
    </citation>
    <scope>NUCLEOTIDE SEQUENCE [LARGE SCALE GENOMIC DNA]</scope>
</reference>
<accession>A0A3P7JRH0</accession>
<name>A0A3P7JRH0_LITSI</name>
<dbReference type="EMBL" id="UYRX01003075">
    <property type="protein sequence ID" value="VDM93763.1"/>
    <property type="molecule type" value="Genomic_DNA"/>
</dbReference>